<protein>
    <submittedName>
        <fullName evidence="1">Uncharacterized protein</fullName>
    </submittedName>
</protein>
<name>A0ACB9LCI5_BAUVA</name>
<sequence>MGCGPSKADDTPLVTLCRERKEFLKAATEQRYALAAAHVAYFQSLKDIGDALRKFVDEELIIGTGSSSPSSPVLTLPSDEGKRKKPTHIEGNKNSTSSTSISHSASISQHDSTEEEEIEGSHLHLSSGSDSDSELGSSKGHIHIEDSPDERGHFSYDYPPKDWNSSGVNTYTYHMKSSAAPGKTVVYEEPESHVAAPAQWPDPSYGYGYPPPYGNAGFFGFPMGSPAPGDYPYIHQRETASPVPPPAPPSPPRVSTWDFLNVFETYDNGYPAYYGHGKYGLGSITSSPDSKEVREREGIPELEDEAEQEMFKDVHMQKKKVNEEKQPVRDNHFGEGTSKAVPLQSSGEGSSKTVPLHSSESSHSVQEKEIKSSPDTVVSKSSPEEHPRKKGVSFEVDEAPVTMVDGESSKPSSITTLSTYGTRDLREVVNEIRDEFETASGYGKEVALLLEVGKSPYRSRRAAFKVIISRIIYRIASSHPPSRPSARLSSRATKLAKAYCGEPDKDLKATPGNLSSTLEKLYEWEKKLYKEVKDEERLRVTYEKECKRLKILDDRGAESGKIDAAEASIRKLLTKISICVRTIDSISSRIHKLRDEELQPQLAELIHGLIRMWKFMLKSHQKQFQAIMESKTRSLKMNTGLPKDTGLKATVELEMELLNWCCQFNNWVKTQKSYIESLNEWLMRCLLPEQEETPDGVAPFSPGRMGAPPIFIICSDWSQAMARISERGVADAMNEFAQKLHELWERQDEEQRQKIKAEYLSKDFEKRLRTLRMDLGGSEHEHDKASDKSALSKVPSDSGVSPLDDLKVDLDSIRKRLQEERAKHKEAIKLVHSAASNSLQAGLVPIFKTLESFTSEVVKAHEQVRLESAG</sequence>
<reference evidence="1 2" key="1">
    <citation type="journal article" date="2022" name="DNA Res.">
        <title>Chromosomal-level genome assembly of the orchid tree Bauhinia variegata (Leguminosae; Cercidoideae) supports the allotetraploid origin hypothesis of Bauhinia.</title>
        <authorList>
            <person name="Zhong Y."/>
            <person name="Chen Y."/>
            <person name="Zheng D."/>
            <person name="Pang J."/>
            <person name="Liu Y."/>
            <person name="Luo S."/>
            <person name="Meng S."/>
            <person name="Qian L."/>
            <person name="Wei D."/>
            <person name="Dai S."/>
            <person name="Zhou R."/>
        </authorList>
    </citation>
    <scope>NUCLEOTIDE SEQUENCE [LARGE SCALE GENOMIC DNA]</scope>
    <source>
        <strain evidence="1">BV-YZ2020</strain>
    </source>
</reference>
<gene>
    <name evidence="1" type="ORF">L6164_030463</name>
</gene>
<keyword evidence="2" id="KW-1185">Reference proteome</keyword>
<dbReference type="EMBL" id="CM039437">
    <property type="protein sequence ID" value="KAI4307260.1"/>
    <property type="molecule type" value="Genomic_DNA"/>
</dbReference>
<evidence type="ECO:0000313" key="1">
    <source>
        <dbReference type="EMBL" id="KAI4307260.1"/>
    </source>
</evidence>
<accession>A0ACB9LCI5</accession>
<dbReference type="Proteomes" id="UP000828941">
    <property type="component" value="Chromosome 12"/>
</dbReference>
<organism evidence="1 2">
    <name type="scientific">Bauhinia variegata</name>
    <name type="common">Purple orchid tree</name>
    <name type="synonym">Phanera variegata</name>
    <dbReference type="NCBI Taxonomy" id="167791"/>
    <lineage>
        <taxon>Eukaryota</taxon>
        <taxon>Viridiplantae</taxon>
        <taxon>Streptophyta</taxon>
        <taxon>Embryophyta</taxon>
        <taxon>Tracheophyta</taxon>
        <taxon>Spermatophyta</taxon>
        <taxon>Magnoliopsida</taxon>
        <taxon>eudicotyledons</taxon>
        <taxon>Gunneridae</taxon>
        <taxon>Pentapetalae</taxon>
        <taxon>rosids</taxon>
        <taxon>fabids</taxon>
        <taxon>Fabales</taxon>
        <taxon>Fabaceae</taxon>
        <taxon>Cercidoideae</taxon>
        <taxon>Cercideae</taxon>
        <taxon>Bauhiniinae</taxon>
        <taxon>Bauhinia</taxon>
    </lineage>
</organism>
<comment type="caution">
    <text evidence="1">The sequence shown here is derived from an EMBL/GenBank/DDBJ whole genome shotgun (WGS) entry which is preliminary data.</text>
</comment>
<proteinExistence type="predicted"/>
<evidence type="ECO:0000313" key="2">
    <source>
        <dbReference type="Proteomes" id="UP000828941"/>
    </source>
</evidence>